<dbReference type="Proteomes" id="UP001596270">
    <property type="component" value="Unassembled WGS sequence"/>
</dbReference>
<name>A0ABW1U4F9_9BURK</name>
<evidence type="ECO:0000313" key="3">
    <source>
        <dbReference type="Proteomes" id="UP001596270"/>
    </source>
</evidence>
<reference evidence="3" key="1">
    <citation type="journal article" date="2019" name="Int. J. Syst. Evol. Microbiol.">
        <title>The Global Catalogue of Microorganisms (GCM) 10K type strain sequencing project: providing services to taxonomists for standard genome sequencing and annotation.</title>
        <authorList>
            <consortium name="The Broad Institute Genomics Platform"/>
            <consortium name="The Broad Institute Genome Sequencing Center for Infectious Disease"/>
            <person name="Wu L."/>
            <person name="Ma J."/>
        </authorList>
    </citation>
    <scope>NUCLEOTIDE SEQUENCE [LARGE SCALE GENOMIC DNA]</scope>
    <source>
        <strain evidence="3">CCUG 39402</strain>
    </source>
</reference>
<sequence>MTTFLMTVLGLVLGALLGAGLYAWRLRQKAEASLRLPDRWPLAARVLVTNEEYDVLMWLRATFHDHLVMVKLPVLRFTIPIDREKNGAGKRWQELLGGVYCTFTVCTANGNVVGCVDVPGKRGLGKANRALKESLLSDCRIAYTVVRSAGLPKGSAMRAAFLGEIEVEDQLEHQPTRGGDSSFHADLDSFTRQRRLAAKEAALKELNKEDEAKHRSKGQPVGFNPDGTGAIAAQKPNRFPQWEDSFIDESQPAKLG</sequence>
<gene>
    <name evidence="2" type="ORF">ACFQND_21935</name>
</gene>
<keyword evidence="3" id="KW-1185">Reference proteome</keyword>
<organism evidence="2 3">
    <name type="scientific">Polaromonas aquatica</name>
    <dbReference type="NCBI Taxonomy" id="332657"/>
    <lineage>
        <taxon>Bacteria</taxon>
        <taxon>Pseudomonadati</taxon>
        <taxon>Pseudomonadota</taxon>
        <taxon>Betaproteobacteria</taxon>
        <taxon>Burkholderiales</taxon>
        <taxon>Comamonadaceae</taxon>
        <taxon>Polaromonas</taxon>
    </lineage>
</organism>
<protein>
    <submittedName>
        <fullName evidence="2">DUF2726 domain-containing protein</fullName>
    </submittedName>
</protein>
<evidence type="ECO:0000313" key="2">
    <source>
        <dbReference type="EMBL" id="MFC6283898.1"/>
    </source>
</evidence>
<accession>A0ABW1U4F9</accession>
<comment type="caution">
    <text evidence="2">The sequence shown here is derived from an EMBL/GenBank/DDBJ whole genome shotgun (WGS) entry which is preliminary data.</text>
</comment>
<evidence type="ECO:0000256" key="1">
    <source>
        <dbReference type="SAM" id="MobiDB-lite"/>
    </source>
</evidence>
<dbReference type="EMBL" id="JBHSRS010000084">
    <property type="protein sequence ID" value="MFC6283898.1"/>
    <property type="molecule type" value="Genomic_DNA"/>
</dbReference>
<feature type="region of interest" description="Disordered" evidence="1">
    <location>
        <begin position="205"/>
        <end position="256"/>
    </location>
</feature>
<proteinExistence type="predicted"/>
<dbReference type="RefSeq" id="WP_371439667.1">
    <property type="nucleotide sequence ID" value="NZ_JBHSRS010000084.1"/>
</dbReference>